<name>A0A2N6LHZ0_9CYAN</name>
<accession>A0A2N6LHZ0</accession>
<dbReference type="RefSeq" id="WP_102181334.1">
    <property type="nucleotide sequence ID" value="NZ_NMQE01000258.1"/>
</dbReference>
<dbReference type="Gene3D" id="1.20.120.1630">
    <property type="match status" value="1"/>
</dbReference>
<dbReference type="Pfam" id="PF04191">
    <property type="entry name" value="PEMT"/>
    <property type="match status" value="1"/>
</dbReference>
<dbReference type="InterPro" id="IPR052527">
    <property type="entry name" value="Metal_cation-efflux_comp"/>
</dbReference>
<protein>
    <recommendedName>
        <fullName evidence="8">Isoprenylcysteine carboxyl methyltransferase</fullName>
    </recommendedName>
</protein>
<evidence type="ECO:0000256" key="1">
    <source>
        <dbReference type="ARBA" id="ARBA00004127"/>
    </source>
</evidence>
<reference evidence="6 7" key="1">
    <citation type="submission" date="2017-07" db="EMBL/GenBank/DDBJ databases">
        <title>Genomes of Fischerella (Mastigocladus) sp. strains.</title>
        <authorList>
            <person name="Miller S.R."/>
        </authorList>
    </citation>
    <scope>NUCLEOTIDE SEQUENCE [LARGE SCALE GENOMIC DNA]</scope>
    <source>
        <strain evidence="6 7">CCMEE 5318</strain>
    </source>
</reference>
<evidence type="ECO:0000256" key="4">
    <source>
        <dbReference type="ARBA" id="ARBA00023136"/>
    </source>
</evidence>
<evidence type="ECO:0008006" key="8">
    <source>
        <dbReference type="Google" id="ProtNLM"/>
    </source>
</evidence>
<dbReference type="Proteomes" id="UP000235081">
    <property type="component" value="Unassembled WGS sequence"/>
</dbReference>
<feature type="transmembrane region" description="Helical" evidence="5">
    <location>
        <begin position="102"/>
        <end position="121"/>
    </location>
</feature>
<dbReference type="InterPro" id="IPR007318">
    <property type="entry name" value="Phopholipid_MeTrfase"/>
</dbReference>
<feature type="transmembrane region" description="Helical" evidence="5">
    <location>
        <begin position="7"/>
        <end position="28"/>
    </location>
</feature>
<evidence type="ECO:0000256" key="3">
    <source>
        <dbReference type="ARBA" id="ARBA00022989"/>
    </source>
</evidence>
<feature type="transmembrane region" description="Helical" evidence="5">
    <location>
        <begin position="159"/>
        <end position="184"/>
    </location>
</feature>
<evidence type="ECO:0000313" key="7">
    <source>
        <dbReference type="Proteomes" id="UP000235081"/>
    </source>
</evidence>
<dbReference type="PANTHER" id="PTHR43847:SF1">
    <property type="entry name" value="BLL3993 PROTEIN"/>
    <property type="match status" value="1"/>
</dbReference>
<sequence>MVKVKVFLVYTVIFAMIGGIISISSGHWNSTLVWVYAGVLGAILIADDSSKVCEDTKTKDESPGNQDYFMVWLFFPLLISHWIVAGLDIGRFHWSDVIPFSWQIVGLGGLIIAFVLARWAITVNRFYSGVIRLQKERGHYVISEGPYQYVRHPAYASLMLIYACSGLALGSWWSFLPMGLLFLINLRRILLEDRFLQENLPGYTDYAAKVPSRLIPGIW</sequence>
<evidence type="ECO:0000256" key="2">
    <source>
        <dbReference type="ARBA" id="ARBA00022692"/>
    </source>
</evidence>
<keyword evidence="2 5" id="KW-0812">Transmembrane</keyword>
<dbReference type="AlphaFoldDB" id="A0A2N6LHZ0"/>
<keyword evidence="3 5" id="KW-1133">Transmembrane helix</keyword>
<comment type="subcellular location">
    <subcellularLocation>
        <location evidence="1">Endomembrane system</location>
        <topology evidence="1">Multi-pass membrane protein</topology>
    </subcellularLocation>
</comment>
<gene>
    <name evidence="6" type="ORF">CEN46_09370</name>
</gene>
<evidence type="ECO:0000313" key="6">
    <source>
        <dbReference type="EMBL" id="PMB23820.1"/>
    </source>
</evidence>
<organism evidence="6 7">
    <name type="scientific">Fischerella thermalis CCMEE 5318</name>
    <dbReference type="NCBI Taxonomy" id="2019666"/>
    <lineage>
        <taxon>Bacteria</taxon>
        <taxon>Bacillati</taxon>
        <taxon>Cyanobacteriota</taxon>
        <taxon>Cyanophyceae</taxon>
        <taxon>Nostocales</taxon>
        <taxon>Hapalosiphonaceae</taxon>
        <taxon>Fischerella</taxon>
    </lineage>
</organism>
<comment type="caution">
    <text evidence="6">The sequence shown here is derived from an EMBL/GenBank/DDBJ whole genome shotgun (WGS) entry which is preliminary data.</text>
</comment>
<keyword evidence="4 5" id="KW-0472">Membrane</keyword>
<dbReference type="GO" id="GO:0012505">
    <property type="term" value="C:endomembrane system"/>
    <property type="evidence" value="ECO:0007669"/>
    <property type="project" value="UniProtKB-SubCell"/>
</dbReference>
<evidence type="ECO:0000256" key="5">
    <source>
        <dbReference type="SAM" id="Phobius"/>
    </source>
</evidence>
<dbReference type="EMBL" id="NMQE01000258">
    <property type="protein sequence ID" value="PMB23820.1"/>
    <property type="molecule type" value="Genomic_DNA"/>
</dbReference>
<feature type="transmembrane region" description="Helical" evidence="5">
    <location>
        <begin position="69"/>
        <end position="90"/>
    </location>
</feature>
<proteinExistence type="predicted"/>
<dbReference type="PANTHER" id="PTHR43847">
    <property type="entry name" value="BLL3993 PROTEIN"/>
    <property type="match status" value="1"/>
</dbReference>